<dbReference type="RefSeq" id="WP_016407701.1">
    <property type="nucleotide sequence ID" value="NZ_DAVZTY010000061.1"/>
</dbReference>
<gene>
    <name evidence="2" type="ORF">KGMB03357_00530</name>
</gene>
<dbReference type="PANTHER" id="PTHR34215:SF1">
    <property type="entry name" value="YLXR DOMAIN-CONTAINING PROTEIN"/>
    <property type="match status" value="1"/>
</dbReference>
<proteinExistence type="predicted"/>
<dbReference type="PANTHER" id="PTHR34215">
    <property type="entry name" value="BLL0784 PROTEIN"/>
    <property type="match status" value="1"/>
</dbReference>
<dbReference type="OrthoDB" id="9813251at2"/>
<protein>
    <recommendedName>
        <fullName evidence="1">YlxR domain-containing protein</fullName>
    </recommendedName>
</protein>
<dbReference type="AlphaFoldDB" id="A0A401LA92"/>
<dbReference type="SUPFAM" id="SSF64376">
    <property type="entry name" value="YlxR-like"/>
    <property type="match status" value="1"/>
</dbReference>
<evidence type="ECO:0000313" key="3">
    <source>
        <dbReference type="Proteomes" id="UP000287361"/>
    </source>
</evidence>
<feature type="domain" description="YlxR" evidence="1">
    <location>
        <begin position="9"/>
        <end position="82"/>
    </location>
</feature>
<sequence length="91" mass="10379">MKQRKVPLRKCTGCQEMKNKKELIRIVRNDAGEFALDRTGKLPGRGAYICPNAECLAKAQKSKGLERSFKVAVPKEVYEQLLQELEKQTNE</sequence>
<organism evidence="2 3">
    <name type="scientific">Anaerotignum faecicola</name>
    <dbReference type="NCBI Taxonomy" id="2358141"/>
    <lineage>
        <taxon>Bacteria</taxon>
        <taxon>Bacillati</taxon>
        <taxon>Bacillota</taxon>
        <taxon>Clostridia</taxon>
        <taxon>Lachnospirales</taxon>
        <taxon>Anaerotignaceae</taxon>
        <taxon>Anaerotignum</taxon>
    </lineage>
</organism>
<name>A0A401LA92_9FIRM</name>
<accession>A0A401LA92</accession>
<dbReference type="GeneID" id="86193061"/>
<evidence type="ECO:0000313" key="2">
    <source>
        <dbReference type="EMBL" id="GCB28392.1"/>
    </source>
</evidence>
<dbReference type="Pfam" id="PF04296">
    <property type="entry name" value="YlxR"/>
    <property type="match status" value="1"/>
</dbReference>
<dbReference type="InterPro" id="IPR035931">
    <property type="entry name" value="YlxR-like_sf"/>
</dbReference>
<dbReference type="Gene3D" id="3.30.1230.10">
    <property type="entry name" value="YlxR-like"/>
    <property type="match status" value="1"/>
</dbReference>
<reference evidence="2 3" key="1">
    <citation type="submission" date="2018-10" db="EMBL/GenBank/DDBJ databases">
        <title>Draft Genome Sequence of Anaerotignum sp. KCTC 15736.</title>
        <authorList>
            <person name="Choi S.H."/>
            <person name="Kim J.S."/>
            <person name="Kang S.W."/>
            <person name="Lee J.S."/>
            <person name="Park S.H."/>
        </authorList>
    </citation>
    <scope>NUCLEOTIDE SEQUENCE [LARGE SCALE GENOMIC DNA]</scope>
    <source>
        <strain evidence="2 3">KCTC 15736</strain>
    </source>
</reference>
<dbReference type="CDD" id="cd00279">
    <property type="entry name" value="YlxR"/>
    <property type="match status" value="1"/>
</dbReference>
<dbReference type="EMBL" id="BHVZ01000001">
    <property type="protein sequence ID" value="GCB28392.1"/>
    <property type="molecule type" value="Genomic_DNA"/>
</dbReference>
<dbReference type="Proteomes" id="UP000287361">
    <property type="component" value="Unassembled WGS sequence"/>
</dbReference>
<dbReference type="NCBIfam" id="NF047356">
    <property type="entry name" value="RNA_bind_RnpM"/>
    <property type="match status" value="1"/>
</dbReference>
<keyword evidence="3" id="KW-1185">Reference proteome</keyword>
<dbReference type="InterPro" id="IPR007393">
    <property type="entry name" value="YlxR_dom"/>
</dbReference>
<comment type="caution">
    <text evidence="2">The sequence shown here is derived from an EMBL/GenBank/DDBJ whole genome shotgun (WGS) entry which is preliminary data.</text>
</comment>
<evidence type="ECO:0000259" key="1">
    <source>
        <dbReference type="Pfam" id="PF04296"/>
    </source>
</evidence>
<dbReference type="InterPro" id="IPR037465">
    <property type="entry name" value="YlxR"/>
</dbReference>